<accession>K7AZI7</accession>
<evidence type="ECO:0000313" key="3">
    <source>
        <dbReference type="Proteomes" id="UP000011864"/>
    </source>
</evidence>
<protein>
    <submittedName>
        <fullName evidence="2">Uncharacterized protein</fullName>
    </submittedName>
</protein>
<proteinExistence type="predicted"/>
<feature type="compositionally biased region" description="Polar residues" evidence="1">
    <location>
        <begin position="51"/>
        <end position="61"/>
    </location>
</feature>
<gene>
    <name evidence="2" type="ORF">C427_2005</name>
</gene>
<evidence type="ECO:0000256" key="1">
    <source>
        <dbReference type="SAM" id="MobiDB-lite"/>
    </source>
</evidence>
<dbReference type="EMBL" id="CP003837">
    <property type="protein sequence ID" value="AGH44114.1"/>
    <property type="molecule type" value="Genomic_DNA"/>
</dbReference>
<feature type="region of interest" description="Disordered" evidence="1">
    <location>
        <begin position="42"/>
        <end position="61"/>
    </location>
</feature>
<dbReference type="PATRIC" id="fig|1129794.4.peg.1988"/>
<name>K7AZI7_9ALTE</name>
<dbReference type="HOGENOM" id="CLU_2918523_0_0_6"/>
<sequence>MYVNLKQSKACADAYWRPARRSLASFDSNPFEPVTFLQQLKKSNQKKATRGQRSSSGYFVN</sequence>
<reference evidence="2 3" key="1">
    <citation type="journal article" date="2013" name="Genome Announc.">
        <title>Complete Genome Sequence of Glaciecola psychrophila Strain 170T.</title>
        <authorList>
            <person name="Yin J."/>
            <person name="Chen J."/>
            <person name="Liu G."/>
            <person name="Yu Y."/>
            <person name="Song L."/>
            <person name="Wang X."/>
            <person name="Qu X."/>
        </authorList>
    </citation>
    <scope>NUCLEOTIDE SEQUENCE [LARGE SCALE GENOMIC DNA]</scope>
    <source>
        <strain evidence="2 3">170</strain>
    </source>
</reference>
<dbReference type="Proteomes" id="UP000011864">
    <property type="component" value="Chromosome"/>
</dbReference>
<dbReference type="KEGG" id="gps:C427_2005"/>
<dbReference type="AlphaFoldDB" id="K7AZI7"/>
<evidence type="ECO:0000313" key="2">
    <source>
        <dbReference type="EMBL" id="AGH44114.1"/>
    </source>
</evidence>
<keyword evidence="3" id="KW-1185">Reference proteome</keyword>
<organism evidence="2 3">
    <name type="scientific">Paraglaciecola psychrophila 170</name>
    <dbReference type="NCBI Taxonomy" id="1129794"/>
    <lineage>
        <taxon>Bacteria</taxon>
        <taxon>Pseudomonadati</taxon>
        <taxon>Pseudomonadota</taxon>
        <taxon>Gammaproteobacteria</taxon>
        <taxon>Alteromonadales</taxon>
        <taxon>Alteromonadaceae</taxon>
        <taxon>Paraglaciecola</taxon>
    </lineage>
</organism>